<keyword evidence="5" id="KW-1185">Reference proteome</keyword>
<evidence type="ECO:0000313" key="4">
    <source>
        <dbReference type="EMBL" id="CAE7763094.1"/>
    </source>
</evidence>
<dbReference type="SUPFAM" id="SSF46458">
    <property type="entry name" value="Globin-like"/>
    <property type="match status" value="1"/>
</dbReference>
<dbReference type="InterPro" id="IPR000971">
    <property type="entry name" value="Globin"/>
</dbReference>
<reference evidence="4" key="1">
    <citation type="submission" date="2021-02" db="EMBL/GenBank/DDBJ databases">
        <authorList>
            <person name="Dougan E. K."/>
            <person name="Rhodes N."/>
            <person name="Thang M."/>
            <person name="Chan C."/>
        </authorList>
    </citation>
    <scope>NUCLEOTIDE SEQUENCE</scope>
</reference>
<feature type="compositionally biased region" description="Basic and acidic residues" evidence="2">
    <location>
        <begin position="135"/>
        <end position="160"/>
    </location>
</feature>
<dbReference type="InterPro" id="IPR012292">
    <property type="entry name" value="Globin/Proto"/>
</dbReference>
<keyword evidence="1" id="KW-0349">Heme</keyword>
<dbReference type="GO" id="GO:0019825">
    <property type="term" value="F:oxygen binding"/>
    <property type="evidence" value="ECO:0007669"/>
    <property type="project" value="InterPro"/>
</dbReference>
<keyword evidence="1" id="KW-0813">Transport</keyword>
<keyword evidence="1" id="KW-0408">Iron</keyword>
<dbReference type="GO" id="GO:0005344">
    <property type="term" value="F:oxygen carrier activity"/>
    <property type="evidence" value="ECO:0007669"/>
    <property type="project" value="UniProtKB-KW"/>
</dbReference>
<comment type="caution">
    <text evidence="4">The sequence shown here is derived from an EMBL/GenBank/DDBJ whole genome shotgun (WGS) entry which is preliminary data.</text>
</comment>
<comment type="similarity">
    <text evidence="1">Belongs to the globin family.</text>
</comment>
<evidence type="ECO:0000313" key="5">
    <source>
        <dbReference type="Proteomes" id="UP000649617"/>
    </source>
</evidence>
<dbReference type="Proteomes" id="UP000649617">
    <property type="component" value="Unassembled WGS sequence"/>
</dbReference>
<feature type="region of interest" description="Disordered" evidence="2">
    <location>
        <begin position="124"/>
        <end position="177"/>
    </location>
</feature>
<proteinExistence type="inferred from homology"/>
<sequence length="365" mass="41461">MDEAPGLKQFFKSPKSVFGLRFMNGMNSMLADLDSPSALKKTVETYGFQHLDHSVTTSRVELIREAILSVAEMELGGSFTDRSRQSLGVLLNYIGGAFIFVLRELADRIRIIQRSWKQVNKQETIEHAQLPEGGFDVKDPNKAEPEDGQEDKKPKQETNKASRSATKPTNPSDQDRGSFLAAAKSKNPAMQVPTDFAGMFMFNATVMGFSETAWMNLVLDRFDNIATNVANSGRVQEECFVLSLCLARLPDTDFALTDFRAVMLAALRSLIPDEWDMDHEVAWNWLWENVERVVSSTVSLPRPYEKAVRNFMFSLEEDQLQTVRIKTYALFFTRCPAGQEYFKQSTTRLYFILDKINEMIIEILS</sequence>
<dbReference type="InterPro" id="IPR044399">
    <property type="entry name" value="Mb-like_M"/>
</dbReference>
<dbReference type="Pfam" id="PF00042">
    <property type="entry name" value="Globin"/>
    <property type="match status" value="1"/>
</dbReference>
<evidence type="ECO:0000256" key="2">
    <source>
        <dbReference type="SAM" id="MobiDB-lite"/>
    </source>
</evidence>
<dbReference type="AlphaFoldDB" id="A0A812Y4X0"/>
<dbReference type="InterPro" id="IPR009050">
    <property type="entry name" value="Globin-like_sf"/>
</dbReference>
<accession>A0A812Y4X0</accession>
<dbReference type="GO" id="GO:0020037">
    <property type="term" value="F:heme binding"/>
    <property type="evidence" value="ECO:0007669"/>
    <property type="project" value="InterPro"/>
</dbReference>
<keyword evidence="1" id="KW-0561">Oxygen transport</keyword>
<feature type="domain" description="Globin" evidence="3">
    <location>
        <begin position="19"/>
        <end position="95"/>
    </location>
</feature>
<feature type="compositionally biased region" description="Polar residues" evidence="2">
    <location>
        <begin position="161"/>
        <end position="172"/>
    </location>
</feature>
<name>A0A812Y4X0_SYMPI</name>
<dbReference type="EMBL" id="CAJNIZ010047137">
    <property type="protein sequence ID" value="CAE7763094.1"/>
    <property type="molecule type" value="Genomic_DNA"/>
</dbReference>
<evidence type="ECO:0000259" key="3">
    <source>
        <dbReference type="Pfam" id="PF00042"/>
    </source>
</evidence>
<dbReference type="OrthoDB" id="420356at2759"/>
<dbReference type="CDD" id="cd01040">
    <property type="entry name" value="Mb-like"/>
    <property type="match status" value="1"/>
</dbReference>
<evidence type="ECO:0000256" key="1">
    <source>
        <dbReference type="RuleBase" id="RU000356"/>
    </source>
</evidence>
<keyword evidence="1" id="KW-0479">Metal-binding</keyword>
<dbReference type="Gene3D" id="1.10.490.10">
    <property type="entry name" value="Globins"/>
    <property type="match status" value="1"/>
</dbReference>
<gene>
    <name evidence="4" type="ORF">SPIL2461_LOCUS22308</name>
</gene>
<protein>
    <recommendedName>
        <fullName evidence="3">Globin domain-containing protein</fullName>
    </recommendedName>
</protein>
<organism evidence="4 5">
    <name type="scientific">Symbiodinium pilosum</name>
    <name type="common">Dinoflagellate</name>
    <dbReference type="NCBI Taxonomy" id="2952"/>
    <lineage>
        <taxon>Eukaryota</taxon>
        <taxon>Sar</taxon>
        <taxon>Alveolata</taxon>
        <taxon>Dinophyceae</taxon>
        <taxon>Suessiales</taxon>
        <taxon>Symbiodiniaceae</taxon>
        <taxon>Symbiodinium</taxon>
    </lineage>
</organism>